<evidence type="ECO:0000256" key="1">
    <source>
        <dbReference type="ARBA" id="ARBA00022737"/>
    </source>
</evidence>
<feature type="repeat" description="ANK" evidence="3">
    <location>
        <begin position="29"/>
        <end position="62"/>
    </location>
</feature>
<name>A0A024G5W5_9STRA</name>
<sequence length="216" mass="23297">MQAAVRANDLDQVIQLVSNDQSVTAKDEDARTPLHWAASCGSLKVLDWLLTQPGTVVNTQDDAGWTPLMSAVSAGHIESVVSLLNHGADANTSNENGQIPLHYHRGRLDMAELLLEYTKDVDHVDDYGSTPLLRAVGSYPNADLIRMLLEHGAALNTCDHQGNTPLHLALLENEEAIAMELVQAGADYLTAINNEGKTCLDLAGQALKDALPRNTI</sequence>
<evidence type="ECO:0000313" key="5">
    <source>
        <dbReference type="Proteomes" id="UP000053237"/>
    </source>
</evidence>
<dbReference type="STRING" id="65357.A0A024G5W5"/>
<dbReference type="GO" id="GO:0006396">
    <property type="term" value="P:RNA processing"/>
    <property type="evidence" value="ECO:0007669"/>
    <property type="project" value="TreeGrafter"/>
</dbReference>
<dbReference type="GO" id="GO:0003723">
    <property type="term" value="F:RNA binding"/>
    <property type="evidence" value="ECO:0007669"/>
    <property type="project" value="TreeGrafter"/>
</dbReference>
<gene>
    <name evidence="4" type="ORF">BN9_028410</name>
</gene>
<dbReference type="EMBL" id="CAIX01000028">
    <property type="protein sequence ID" value="CCI42057.1"/>
    <property type="molecule type" value="Genomic_DNA"/>
</dbReference>
<dbReference type="InParanoid" id="A0A024G5W5"/>
<evidence type="ECO:0000313" key="4">
    <source>
        <dbReference type="EMBL" id="CCI42057.1"/>
    </source>
</evidence>
<dbReference type="OrthoDB" id="59416at2759"/>
<accession>A0A024G5W5</accession>
<dbReference type="Proteomes" id="UP000053237">
    <property type="component" value="Unassembled WGS sequence"/>
</dbReference>
<dbReference type="InterPro" id="IPR002110">
    <property type="entry name" value="Ankyrin_rpt"/>
</dbReference>
<feature type="repeat" description="ANK" evidence="3">
    <location>
        <begin position="161"/>
        <end position="187"/>
    </location>
</feature>
<dbReference type="PROSITE" id="PS50088">
    <property type="entry name" value="ANK_REPEAT"/>
    <property type="match status" value="4"/>
</dbReference>
<feature type="repeat" description="ANK" evidence="3">
    <location>
        <begin position="127"/>
        <end position="160"/>
    </location>
</feature>
<dbReference type="PANTHER" id="PTHR24141">
    <property type="entry name" value="2-5A-DEPENDENT RIBONUCLEASE"/>
    <property type="match status" value="1"/>
</dbReference>
<reference evidence="4 5" key="1">
    <citation type="submission" date="2012-05" db="EMBL/GenBank/DDBJ databases">
        <title>Recombination and specialization in a pathogen metapopulation.</title>
        <authorList>
            <person name="Gardiner A."/>
            <person name="Kemen E."/>
            <person name="Schultz-Larsen T."/>
            <person name="MacLean D."/>
            <person name="Van Oosterhout C."/>
            <person name="Jones J.D.G."/>
        </authorList>
    </citation>
    <scope>NUCLEOTIDE SEQUENCE [LARGE SCALE GENOMIC DNA]</scope>
    <source>
        <strain evidence="4 5">Ac Nc2</strain>
    </source>
</reference>
<organism evidence="4 5">
    <name type="scientific">Albugo candida</name>
    <dbReference type="NCBI Taxonomy" id="65357"/>
    <lineage>
        <taxon>Eukaryota</taxon>
        <taxon>Sar</taxon>
        <taxon>Stramenopiles</taxon>
        <taxon>Oomycota</taxon>
        <taxon>Peronosporomycetes</taxon>
        <taxon>Albuginales</taxon>
        <taxon>Albuginaceae</taxon>
        <taxon>Albugo</taxon>
    </lineage>
</organism>
<proteinExistence type="predicted"/>
<dbReference type="AlphaFoldDB" id="A0A024G5W5"/>
<evidence type="ECO:0000256" key="3">
    <source>
        <dbReference type="PROSITE-ProRule" id="PRU00023"/>
    </source>
</evidence>
<dbReference type="PRINTS" id="PR01415">
    <property type="entry name" value="ANKYRIN"/>
</dbReference>
<dbReference type="PROSITE" id="PS50297">
    <property type="entry name" value="ANK_REP_REGION"/>
    <property type="match status" value="2"/>
</dbReference>
<dbReference type="PANTHER" id="PTHR24141:SF1">
    <property type="entry name" value="2-5A-DEPENDENT RIBONUCLEASE"/>
    <property type="match status" value="1"/>
</dbReference>
<dbReference type="Gene3D" id="1.25.40.20">
    <property type="entry name" value="Ankyrin repeat-containing domain"/>
    <property type="match status" value="2"/>
</dbReference>
<keyword evidence="1" id="KW-0677">Repeat</keyword>
<dbReference type="Pfam" id="PF12796">
    <property type="entry name" value="Ank_2"/>
    <property type="match status" value="2"/>
</dbReference>
<dbReference type="SMART" id="SM00248">
    <property type="entry name" value="ANK"/>
    <property type="match status" value="5"/>
</dbReference>
<protein>
    <submittedName>
        <fullName evidence="4">Uncharacterized protein</fullName>
    </submittedName>
</protein>
<feature type="repeat" description="ANK" evidence="3">
    <location>
        <begin position="63"/>
        <end position="95"/>
    </location>
</feature>
<keyword evidence="2 3" id="KW-0040">ANK repeat</keyword>
<evidence type="ECO:0000256" key="2">
    <source>
        <dbReference type="ARBA" id="ARBA00023043"/>
    </source>
</evidence>
<keyword evidence="5" id="KW-1185">Reference proteome</keyword>
<dbReference type="SUPFAM" id="SSF48403">
    <property type="entry name" value="Ankyrin repeat"/>
    <property type="match status" value="1"/>
</dbReference>
<dbReference type="InterPro" id="IPR036770">
    <property type="entry name" value="Ankyrin_rpt-contain_sf"/>
</dbReference>
<dbReference type="GO" id="GO:0004540">
    <property type="term" value="F:RNA nuclease activity"/>
    <property type="evidence" value="ECO:0007669"/>
    <property type="project" value="TreeGrafter"/>
</dbReference>
<comment type="caution">
    <text evidence="4">The sequence shown here is derived from an EMBL/GenBank/DDBJ whole genome shotgun (WGS) entry which is preliminary data.</text>
</comment>